<feature type="domain" description="Carboxylesterase type B" evidence="4">
    <location>
        <begin position="333"/>
        <end position="440"/>
    </location>
</feature>
<proteinExistence type="inferred from homology"/>
<dbReference type="InterPro" id="IPR050654">
    <property type="entry name" value="AChE-related_enzymes"/>
</dbReference>
<name>A0ABR3QRT7_9PLEO</name>
<dbReference type="Pfam" id="PF00135">
    <property type="entry name" value="COesterase"/>
    <property type="match status" value="2"/>
</dbReference>
<keyword evidence="2 3" id="KW-0378">Hydrolase</keyword>
<evidence type="ECO:0000256" key="1">
    <source>
        <dbReference type="ARBA" id="ARBA00005964"/>
    </source>
</evidence>
<protein>
    <recommendedName>
        <fullName evidence="3">Carboxylic ester hydrolase</fullName>
        <ecNumber evidence="3">3.1.1.-</ecNumber>
    </recommendedName>
</protein>
<gene>
    <name evidence="5" type="ORF">SLS59_008691</name>
</gene>
<feature type="chain" id="PRO_5044980814" description="Carboxylic ester hydrolase" evidence="3">
    <location>
        <begin position="19"/>
        <end position="512"/>
    </location>
</feature>
<feature type="domain" description="Carboxylesterase type B" evidence="4">
    <location>
        <begin position="25"/>
        <end position="290"/>
    </location>
</feature>
<dbReference type="InterPro" id="IPR002018">
    <property type="entry name" value="CarbesteraseB"/>
</dbReference>
<dbReference type="PANTHER" id="PTHR43918:SF4">
    <property type="entry name" value="CARBOXYLIC ESTER HYDROLASE"/>
    <property type="match status" value="1"/>
</dbReference>
<comment type="caution">
    <text evidence="5">The sequence shown here is derived from an EMBL/GenBank/DDBJ whole genome shotgun (WGS) entry which is preliminary data.</text>
</comment>
<evidence type="ECO:0000313" key="5">
    <source>
        <dbReference type="EMBL" id="KAL1594878.1"/>
    </source>
</evidence>
<dbReference type="PROSITE" id="PS00122">
    <property type="entry name" value="CARBOXYLESTERASE_B_1"/>
    <property type="match status" value="1"/>
</dbReference>
<keyword evidence="6" id="KW-1185">Reference proteome</keyword>
<evidence type="ECO:0000256" key="2">
    <source>
        <dbReference type="ARBA" id="ARBA00022801"/>
    </source>
</evidence>
<keyword evidence="3" id="KW-0732">Signal</keyword>
<dbReference type="PROSITE" id="PS00941">
    <property type="entry name" value="CARBOXYLESTERASE_B_2"/>
    <property type="match status" value="1"/>
</dbReference>
<organism evidence="5 6">
    <name type="scientific">Nothophoma quercina</name>
    <dbReference type="NCBI Taxonomy" id="749835"/>
    <lineage>
        <taxon>Eukaryota</taxon>
        <taxon>Fungi</taxon>
        <taxon>Dikarya</taxon>
        <taxon>Ascomycota</taxon>
        <taxon>Pezizomycotina</taxon>
        <taxon>Dothideomycetes</taxon>
        <taxon>Pleosporomycetidae</taxon>
        <taxon>Pleosporales</taxon>
        <taxon>Pleosporineae</taxon>
        <taxon>Didymellaceae</taxon>
        <taxon>Nothophoma</taxon>
    </lineage>
</organism>
<dbReference type="Proteomes" id="UP001521222">
    <property type="component" value="Unassembled WGS sequence"/>
</dbReference>
<comment type="similarity">
    <text evidence="1 3">Belongs to the type-B carboxylesterase/lipase family.</text>
</comment>
<evidence type="ECO:0000259" key="4">
    <source>
        <dbReference type="Pfam" id="PF00135"/>
    </source>
</evidence>
<accession>A0ABR3QRT7</accession>
<dbReference type="Gene3D" id="3.40.50.1820">
    <property type="entry name" value="alpha/beta hydrolase"/>
    <property type="match status" value="2"/>
</dbReference>
<dbReference type="InterPro" id="IPR029058">
    <property type="entry name" value="AB_hydrolase_fold"/>
</dbReference>
<dbReference type="PANTHER" id="PTHR43918">
    <property type="entry name" value="ACETYLCHOLINESTERASE"/>
    <property type="match status" value="1"/>
</dbReference>
<reference evidence="5 6" key="1">
    <citation type="submission" date="2024-02" db="EMBL/GenBank/DDBJ databases">
        <title>De novo assembly and annotation of 12 fungi associated with fruit tree decline syndrome in Ontario, Canada.</title>
        <authorList>
            <person name="Sulman M."/>
            <person name="Ellouze W."/>
            <person name="Ilyukhin E."/>
        </authorList>
    </citation>
    <scope>NUCLEOTIDE SEQUENCE [LARGE SCALE GENOMIC DNA]</scope>
    <source>
        <strain evidence="5 6">M97-236</strain>
    </source>
</reference>
<feature type="signal peptide" evidence="3">
    <location>
        <begin position="1"/>
        <end position="18"/>
    </location>
</feature>
<dbReference type="SUPFAM" id="SSF53474">
    <property type="entry name" value="alpha/beta-Hydrolases"/>
    <property type="match status" value="1"/>
</dbReference>
<evidence type="ECO:0000313" key="6">
    <source>
        <dbReference type="Proteomes" id="UP001521222"/>
    </source>
</evidence>
<dbReference type="EMBL" id="JAKIXB020000034">
    <property type="protein sequence ID" value="KAL1594878.1"/>
    <property type="molecule type" value="Genomic_DNA"/>
</dbReference>
<dbReference type="InterPro" id="IPR019826">
    <property type="entry name" value="Carboxylesterase_B_AS"/>
</dbReference>
<sequence length="512" mass="54116">MRFDNSLLSLAFPALAASLDYNPTPTATIDAGVVIGKATHLPNGLGPSVNQFLGIPFAQSPPERFSPPRNAAAFDKPINATAFKPACVQQFSYPLASQQFAKAVFNNPGGQPPMESEDCLYLNVYAPSGSPGGNGRAVMFWLYGGSLQFGTAGLPTYDGSAFAEYEDVIVVTTNYRTNVFGFPASPELPVTGQNLGFLDQRFALDWVQRNIHAFGGDPTKVTIFGESAGAFSVDALLTSYPQNSKPPFRAAILQSGQYSYRTAPATSSVPAWNNLTASLGCPGTYGSNLMVFAVGQTNLSAFLQTNFGAAPSLIPAIAAAYPIGSPGITNGYDAISAVITDITFQCPAALWANATASIGIPTWRYYFNASFSNTQAYPQLGAYHASEIPLVFRTYQSVNTTTQEFALSSFMQGAWARFAKNPLGGPGWNPVATGRAGPVLSGAYDQATGGWYYGTSGNLTSGDWNLGVLGDIGRVKGSGVTVLPQSQLDVRCNLFKPIYQAFVGTAGIPPSL</sequence>
<dbReference type="InterPro" id="IPR019819">
    <property type="entry name" value="Carboxylesterase_B_CS"/>
</dbReference>
<evidence type="ECO:0000256" key="3">
    <source>
        <dbReference type="RuleBase" id="RU361235"/>
    </source>
</evidence>
<dbReference type="EC" id="3.1.1.-" evidence="3"/>